<dbReference type="Gene3D" id="3.30.300.20">
    <property type="match status" value="1"/>
</dbReference>
<protein>
    <submittedName>
        <fullName evidence="1">OsmC family protein</fullName>
    </submittedName>
</protein>
<evidence type="ECO:0000313" key="2">
    <source>
        <dbReference type="Proteomes" id="UP001499994"/>
    </source>
</evidence>
<dbReference type="Pfam" id="PF02566">
    <property type="entry name" value="OsmC"/>
    <property type="match status" value="1"/>
</dbReference>
<dbReference type="PANTHER" id="PTHR42830:SF2">
    <property type="entry name" value="OSMC_OHR FAMILY PROTEIN"/>
    <property type="match status" value="1"/>
</dbReference>
<dbReference type="InterPro" id="IPR052707">
    <property type="entry name" value="OsmC_Ohr_Peroxiredoxin"/>
</dbReference>
<dbReference type="SUPFAM" id="SSF82784">
    <property type="entry name" value="OsmC-like"/>
    <property type="match status" value="1"/>
</dbReference>
<gene>
    <name evidence="1" type="ORF">GCM10022405_14080</name>
</gene>
<name>A0ABP7KXN1_9GAMM</name>
<dbReference type="InterPro" id="IPR003718">
    <property type="entry name" value="OsmC/Ohr_fam"/>
</dbReference>
<dbReference type="EMBL" id="BAABDG010000002">
    <property type="protein sequence ID" value="GAA3889835.1"/>
    <property type="molecule type" value="Genomic_DNA"/>
</dbReference>
<dbReference type="PANTHER" id="PTHR42830">
    <property type="entry name" value="OSMOTICALLY INDUCIBLE FAMILY PROTEIN"/>
    <property type="match status" value="1"/>
</dbReference>
<comment type="caution">
    <text evidence="1">The sequence shown here is derived from an EMBL/GenBank/DDBJ whole genome shotgun (WGS) entry which is preliminary data.</text>
</comment>
<dbReference type="Proteomes" id="UP001499994">
    <property type="component" value="Unassembled WGS sequence"/>
</dbReference>
<proteinExistence type="predicted"/>
<accession>A0ABP7KXN1</accession>
<dbReference type="RefSeq" id="WP_346080030.1">
    <property type="nucleotide sequence ID" value="NZ_BAABDG010000002.1"/>
</dbReference>
<sequence>MAEKQHTYRVNVVWTGNEGSGTANYRAYSRNHKINAAGKPPVLGSADPSFRGDPARWNPEELLLASLSACHKLWYLGLCAAAGVTVVAYRDEAEGVMLEESGGAGQFSSVTLRPRVEITADSDRQTALDLHHKAHDMCFIARSVNFPVNNEPEISVRSGAVS</sequence>
<reference evidence="2" key="1">
    <citation type="journal article" date="2019" name="Int. J. Syst. Evol. Microbiol.">
        <title>The Global Catalogue of Microorganisms (GCM) 10K type strain sequencing project: providing services to taxonomists for standard genome sequencing and annotation.</title>
        <authorList>
            <consortium name="The Broad Institute Genomics Platform"/>
            <consortium name="The Broad Institute Genome Sequencing Center for Infectious Disease"/>
            <person name="Wu L."/>
            <person name="Ma J."/>
        </authorList>
    </citation>
    <scope>NUCLEOTIDE SEQUENCE [LARGE SCALE GENOMIC DNA]</scope>
    <source>
        <strain evidence="2">JCM 17201</strain>
    </source>
</reference>
<keyword evidence="2" id="KW-1185">Reference proteome</keyword>
<dbReference type="InterPro" id="IPR015946">
    <property type="entry name" value="KH_dom-like_a/b"/>
</dbReference>
<dbReference type="InterPro" id="IPR036102">
    <property type="entry name" value="OsmC/Ohrsf"/>
</dbReference>
<evidence type="ECO:0000313" key="1">
    <source>
        <dbReference type="EMBL" id="GAA3889835.1"/>
    </source>
</evidence>
<organism evidence="1 2">
    <name type="scientific">Gibbsiella dentisursi</name>
    <dbReference type="NCBI Taxonomy" id="796890"/>
    <lineage>
        <taxon>Bacteria</taxon>
        <taxon>Pseudomonadati</taxon>
        <taxon>Pseudomonadota</taxon>
        <taxon>Gammaproteobacteria</taxon>
        <taxon>Enterobacterales</taxon>
        <taxon>Yersiniaceae</taxon>
        <taxon>Gibbsiella</taxon>
    </lineage>
</organism>